<feature type="region of interest" description="Disordered" evidence="1">
    <location>
        <begin position="22"/>
        <end position="105"/>
    </location>
</feature>
<evidence type="ECO:0000313" key="3">
    <source>
        <dbReference type="Proteomes" id="UP000326924"/>
    </source>
</evidence>
<dbReference type="AlphaFoldDB" id="A0A5J5ED81"/>
<accession>A0A5J5ED81</accession>
<evidence type="ECO:0000256" key="1">
    <source>
        <dbReference type="SAM" id="MobiDB-lite"/>
    </source>
</evidence>
<reference evidence="2 3" key="1">
    <citation type="submission" date="2019-09" db="EMBL/GenBank/DDBJ databases">
        <title>Draft genome of the ectomycorrhizal ascomycete Sphaerosporella brunnea.</title>
        <authorList>
            <consortium name="DOE Joint Genome Institute"/>
            <person name="Benucci G.M."/>
            <person name="Marozzi G."/>
            <person name="Antonielli L."/>
            <person name="Sanchez S."/>
            <person name="Marco P."/>
            <person name="Wang X."/>
            <person name="Falini L.B."/>
            <person name="Barry K."/>
            <person name="Haridas S."/>
            <person name="Lipzen A."/>
            <person name="Labutti K."/>
            <person name="Grigoriev I.V."/>
            <person name="Murat C."/>
            <person name="Martin F."/>
            <person name="Albertini E."/>
            <person name="Donnini D."/>
            <person name="Bonito G."/>
        </authorList>
    </citation>
    <scope>NUCLEOTIDE SEQUENCE [LARGE SCALE GENOMIC DNA]</scope>
    <source>
        <strain evidence="2 3">Sb_GMNB300</strain>
    </source>
</reference>
<name>A0A5J5ED81_9PEZI</name>
<dbReference type="OrthoDB" id="5425482at2759"/>
<sequence length="198" mass="22280">MTRPSKKTIISRQALAIHKRRRLAEAEGEAVFPDEAVNEGESKEDDKAEEDEEDAETEEDDGDREAINKTLETYINTFQGADSNPGPEAVPLSEQPPQTERQAWPRVSGPKRVELLKAAFADMKKILSSARKCPTGQDYTRYLQVKAFIYVQLAHTGLGGHCAKTRTELSLQVAQHSLKKSYVAKIMRLHETSWITKR</sequence>
<evidence type="ECO:0000313" key="2">
    <source>
        <dbReference type="EMBL" id="KAA8893532.1"/>
    </source>
</evidence>
<protein>
    <submittedName>
        <fullName evidence="2">Uncharacterized protein</fullName>
    </submittedName>
</protein>
<dbReference type="InParanoid" id="A0A5J5ED81"/>
<feature type="compositionally biased region" description="Acidic residues" evidence="1">
    <location>
        <begin position="47"/>
        <end position="63"/>
    </location>
</feature>
<dbReference type="Proteomes" id="UP000326924">
    <property type="component" value="Unassembled WGS sequence"/>
</dbReference>
<comment type="caution">
    <text evidence="2">The sequence shown here is derived from an EMBL/GenBank/DDBJ whole genome shotgun (WGS) entry which is preliminary data.</text>
</comment>
<keyword evidence="3" id="KW-1185">Reference proteome</keyword>
<proteinExistence type="predicted"/>
<dbReference type="EMBL" id="VXIS01000430">
    <property type="protein sequence ID" value="KAA8893532.1"/>
    <property type="molecule type" value="Genomic_DNA"/>
</dbReference>
<gene>
    <name evidence="2" type="ORF">FN846DRAFT_895896</name>
</gene>
<organism evidence="2 3">
    <name type="scientific">Sphaerosporella brunnea</name>
    <dbReference type="NCBI Taxonomy" id="1250544"/>
    <lineage>
        <taxon>Eukaryota</taxon>
        <taxon>Fungi</taxon>
        <taxon>Dikarya</taxon>
        <taxon>Ascomycota</taxon>
        <taxon>Pezizomycotina</taxon>
        <taxon>Pezizomycetes</taxon>
        <taxon>Pezizales</taxon>
        <taxon>Pyronemataceae</taxon>
        <taxon>Sphaerosporella</taxon>
    </lineage>
</organism>
<feature type="compositionally biased region" description="Polar residues" evidence="1">
    <location>
        <begin position="70"/>
        <end position="82"/>
    </location>
</feature>